<dbReference type="SUPFAM" id="SSF81296">
    <property type="entry name" value="E set domains"/>
    <property type="match status" value="1"/>
</dbReference>
<name>A0A4Q0MA63_9SPHI</name>
<accession>A0A4Q0MA63</accession>
<dbReference type="SUPFAM" id="SSF75011">
    <property type="entry name" value="3-carboxy-cis,cis-mucoante lactonizing enzyme"/>
    <property type="match status" value="1"/>
</dbReference>
<reference evidence="2 3" key="1">
    <citation type="submission" date="2018-12" db="EMBL/GenBank/DDBJ databases">
        <title>The Draft Genome Sequence of the Soil Bacterium Pedobacter tournemirensis R1.</title>
        <authorList>
            <person name="He J."/>
        </authorList>
    </citation>
    <scope>NUCLEOTIDE SEQUENCE [LARGE SCALE GENOMIC DNA]</scope>
    <source>
        <strain evidence="2 3">R1</strain>
    </source>
</reference>
<evidence type="ECO:0000259" key="1">
    <source>
        <dbReference type="Pfam" id="PF01833"/>
    </source>
</evidence>
<dbReference type="RefSeq" id="WP_128769367.1">
    <property type="nucleotide sequence ID" value="NZ_RXOC01000006.1"/>
</dbReference>
<comment type="caution">
    <text evidence="2">The sequence shown here is derived from an EMBL/GenBank/DDBJ whole genome shotgun (WGS) entry which is preliminary data.</text>
</comment>
<organism evidence="2 3">
    <name type="scientific">Arcticibacter tournemirensis</name>
    <dbReference type="NCBI Taxonomy" id="699437"/>
    <lineage>
        <taxon>Bacteria</taxon>
        <taxon>Pseudomonadati</taxon>
        <taxon>Bacteroidota</taxon>
        <taxon>Sphingobacteriia</taxon>
        <taxon>Sphingobacteriales</taxon>
        <taxon>Sphingobacteriaceae</taxon>
        <taxon>Arcticibacter</taxon>
    </lineage>
</organism>
<dbReference type="AlphaFoldDB" id="A0A4Q0MA63"/>
<protein>
    <recommendedName>
        <fullName evidence="1">IPT/TIG domain-containing protein</fullName>
    </recommendedName>
</protein>
<proteinExistence type="predicted"/>
<dbReference type="Gene3D" id="2.120.10.30">
    <property type="entry name" value="TolB, C-terminal domain"/>
    <property type="match status" value="1"/>
</dbReference>
<evidence type="ECO:0000313" key="2">
    <source>
        <dbReference type="EMBL" id="RXF69666.1"/>
    </source>
</evidence>
<dbReference type="Gene3D" id="2.60.40.10">
    <property type="entry name" value="Immunoglobulins"/>
    <property type="match status" value="1"/>
</dbReference>
<dbReference type="Pfam" id="PF01833">
    <property type="entry name" value="TIG"/>
    <property type="match status" value="1"/>
</dbReference>
<gene>
    <name evidence="2" type="ORF">EKH83_10415</name>
</gene>
<dbReference type="InterPro" id="IPR014756">
    <property type="entry name" value="Ig_E-set"/>
</dbReference>
<dbReference type="InterPro" id="IPR002909">
    <property type="entry name" value="IPT_dom"/>
</dbReference>
<sequence>MKIKNNVKAWRWQSHWMWLGLIALCLTQCKKEEGEKQDVGYDPSKPVVVTDFSPKEAGYGSDLVIYGENFGNDPSKIKVTVGGQIAKVIKVSGNNVYCIVPMKAYDGDIEVSVLDDNNQELTQVEAKERLTYVKKYLVSTFLGTYYEVSSEAKEKEGPFNDCGAFNGILWLTFDPLNHNRLYFSGDKNNARLIDFENKYVSIFKTNMAQVSMINWRLDGNRDMIVTENQASDTKYGNYIFSRSSNFLQRDPIPVYARSVNGTMVHPQNGELYYSKYYTAEVRRYDFATKEDKLAFTTPDTRVSFYMVVHPSGDYAYLIANQKHYIMRTDYDREKKIFKIPYNICGVSGSAGYADGVGTAARLNGPVQGVFVKNPDYEKSGEDDLYDFYFCDAANHAVRILTPQARVSTFAGRGNNGTDGYANGDLRKQARFKTPQAIVYDEERNCFYIGDTGNKVIRKIAKED</sequence>
<dbReference type="InterPro" id="IPR013783">
    <property type="entry name" value="Ig-like_fold"/>
</dbReference>
<dbReference type="InterPro" id="IPR011042">
    <property type="entry name" value="6-blade_b-propeller_TolB-like"/>
</dbReference>
<dbReference type="PANTHER" id="PTHR13833:SF71">
    <property type="entry name" value="NHL DOMAIN-CONTAINING PROTEIN"/>
    <property type="match status" value="1"/>
</dbReference>
<evidence type="ECO:0000313" key="3">
    <source>
        <dbReference type="Proteomes" id="UP000290848"/>
    </source>
</evidence>
<dbReference type="Proteomes" id="UP000290848">
    <property type="component" value="Unassembled WGS sequence"/>
</dbReference>
<dbReference type="EMBL" id="RXOC01000006">
    <property type="protein sequence ID" value="RXF69666.1"/>
    <property type="molecule type" value="Genomic_DNA"/>
</dbReference>
<dbReference type="PANTHER" id="PTHR13833">
    <property type="match status" value="1"/>
</dbReference>
<feature type="domain" description="IPT/TIG" evidence="1">
    <location>
        <begin position="48"/>
        <end position="119"/>
    </location>
</feature>
<dbReference type="CDD" id="cd00603">
    <property type="entry name" value="IPT_PCSR"/>
    <property type="match status" value="1"/>
</dbReference>